<dbReference type="InterPro" id="IPR013762">
    <property type="entry name" value="Integrase-like_cat_sf"/>
</dbReference>
<evidence type="ECO:0000259" key="5">
    <source>
        <dbReference type="PROSITE" id="PS51900"/>
    </source>
</evidence>
<dbReference type="Pfam" id="PF00589">
    <property type="entry name" value="Phage_integrase"/>
    <property type="match status" value="1"/>
</dbReference>
<protein>
    <submittedName>
        <fullName evidence="6">Tyrosine-type recombinase/integrase</fullName>
    </submittedName>
</protein>
<dbReference type="Gene3D" id="1.10.443.10">
    <property type="entry name" value="Intergrase catalytic core"/>
    <property type="match status" value="1"/>
</dbReference>
<accession>A0ABS1H247</accession>
<dbReference type="PANTHER" id="PTHR30349:SF81">
    <property type="entry name" value="TYROSINE RECOMBINASE XERC"/>
    <property type="match status" value="1"/>
</dbReference>
<name>A0ABS1H247_9BACL</name>
<dbReference type="Gene3D" id="1.10.150.130">
    <property type="match status" value="1"/>
</dbReference>
<feature type="domain" description="Core-binding (CB)" evidence="5">
    <location>
        <begin position="30"/>
        <end position="109"/>
    </location>
</feature>
<evidence type="ECO:0000256" key="2">
    <source>
        <dbReference type="ARBA" id="ARBA00023172"/>
    </source>
</evidence>
<keyword evidence="2" id="KW-0233">DNA recombination</keyword>
<dbReference type="PANTHER" id="PTHR30349">
    <property type="entry name" value="PHAGE INTEGRASE-RELATED"/>
    <property type="match status" value="1"/>
</dbReference>
<dbReference type="InterPro" id="IPR002104">
    <property type="entry name" value="Integrase_catalytic"/>
</dbReference>
<proteinExistence type="predicted"/>
<dbReference type="SUPFAM" id="SSF56349">
    <property type="entry name" value="DNA breaking-rejoining enzymes"/>
    <property type="match status" value="1"/>
</dbReference>
<evidence type="ECO:0000313" key="6">
    <source>
        <dbReference type="EMBL" id="MBK3493490.1"/>
    </source>
</evidence>
<dbReference type="InterPro" id="IPR010998">
    <property type="entry name" value="Integrase_recombinase_N"/>
</dbReference>
<dbReference type="InterPro" id="IPR044068">
    <property type="entry name" value="CB"/>
</dbReference>
<comment type="caution">
    <text evidence="6">The sequence shown here is derived from an EMBL/GenBank/DDBJ whole genome shotgun (WGS) entry which is preliminary data.</text>
</comment>
<dbReference type="InterPro" id="IPR050090">
    <property type="entry name" value="Tyrosine_recombinase_XerCD"/>
</dbReference>
<gene>
    <name evidence="6" type="ORF">JFL43_01125</name>
</gene>
<evidence type="ECO:0000313" key="7">
    <source>
        <dbReference type="Proteomes" id="UP000618943"/>
    </source>
</evidence>
<sequence length="295" mass="33466">MSKKRDGLNVSADLNGIFDSRYNAAKSVGLTVEKALEIVIKQMTTAGLRPRTISDYETYVKDFSNKTGVESLTDMSVDSIYEWLALMNVKPQTKLFRLKCLRAFLGRCYDNGWIADKFWRNINIRVDTPVKEGATNDDVPTLLRILDLTDFVQLRDAAAILIKYQTGLRLATVTELEEHHIDLDAKLLRLDGSILKNRKMLILPFDDRLARILDALMKQNAIIRSEKCTKNRLIFITQQGTKIATSQSSNNISKRLNMYKRQYGLTNINAHALRRGFAKDIYEKSGGDIALVSKA</sequence>
<feature type="domain" description="Tyr recombinase" evidence="4">
    <location>
        <begin position="129"/>
        <end position="295"/>
    </location>
</feature>
<dbReference type="Proteomes" id="UP000618943">
    <property type="component" value="Unassembled WGS sequence"/>
</dbReference>
<keyword evidence="7" id="KW-1185">Reference proteome</keyword>
<dbReference type="RefSeq" id="WP_200747572.1">
    <property type="nucleotide sequence ID" value="NZ_JAEOAH010000001.1"/>
</dbReference>
<dbReference type="InterPro" id="IPR011010">
    <property type="entry name" value="DNA_brk_join_enz"/>
</dbReference>
<evidence type="ECO:0000256" key="3">
    <source>
        <dbReference type="PROSITE-ProRule" id="PRU01248"/>
    </source>
</evidence>
<organism evidence="6 7">
    <name type="scientific">Viridibacillus soli</name>
    <dbReference type="NCBI Taxonomy" id="2798301"/>
    <lineage>
        <taxon>Bacteria</taxon>
        <taxon>Bacillati</taxon>
        <taxon>Bacillota</taxon>
        <taxon>Bacilli</taxon>
        <taxon>Bacillales</taxon>
        <taxon>Caryophanaceae</taxon>
        <taxon>Viridibacillus</taxon>
    </lineage>
</organism>
<dbReference type="PROSITE" id="PS51900">
    <property type="entry name" value="CB"/>
    <property type="match status" value="1"/>
</dbReference>
<dbReference type="EMBL" id="JAEOAH010000001">
    <property type="protein sequence ID" value="MBK3493490.1"/>
    <property type="molecule type" value="Genomic_DNA"/>
</dbReference>
<evidence type="ECO:0000259" key="4">
    <source>
        <dbReference type="PROSITE" id="PS51898"/>
    </source>
</evidence>
<keyword evidence="1 3" id="KW-0238">DNA-binding</keyword>
<dbReference type="PROSITE" id="PS51898">
    <property type="entry name" value="TYR_RECOMBINASE"/>
    <property type="match status" value="1"/>
</dbReference>
<reference evidence="6 7" key="1">
    <citation type="submission" date="2020-12" db="EMBL/GenBank/DDBJ databases">
        <title>YIM B01967 draft genome.</title>
        <authorList>
            <person name="Yan X."/>
        </authorList>
    </citation>
    <scope>NUCLEOTIDE SEQUENCE [LARGE SCALE GENOMIC DNA]</scope>
    <source>
        <strain evidence="6 7">YIM B01967</strain>
    </source>
</reference>
<evidence type="ECO:0000256" key="1">
    <source>
        <dbReference type="ARBA" id="ARBA00023125"/>
    </source>
</evidence>